<dbReference type="RefSeq" id="NP_048196.1">
    <property type="nucleotide sequence ID" value="NC_001993.1"/>
</dbReference>
<dbReference type="PIR" id="T28286">
    <property type="entry name" value="T28286"/>
</dbReference>
<keyword evidence="2" id="KW-1185">Reference proteome</keyword>
<sequence>MKMNYQGYFNSNLGFTFYLNGIYNTYMMHNNYVNENDVINDIDIPLFNKGNVFHRISNAEITNIINEFIKFTSKKDSLIENKKDYYIYNNKKIIKTFFTYDNVKLENEMDCDISINISDLDIFLYGFYIIDKDDNILEAIGIYI</sequence>
<proteinExistence type="predicted"/>
<dbReference type="GeneID" id="1449793"/>
<evidence type="ECO:0000313" key="1">
    <source>
        <dbReference type="EMBL" id="AAC97798.1"/>
    </source>
</evidence>
<dbReference type="KEGG" id="vg:1449793"/>
<accession>Q9YVW7</accession>
<evidence type="ECO:0000313" key="2">
    <source>
        <dbReference type="Proteomes" id="UP000172353"/>
    </source>
</evidence>
<reference evidence="1 2" key="1">
    <citation type="journal article" date="1999" name="J. Virol.">
        <title>The genome of Melanoplus sanguinipes entomopoxvirus.</title>
        <authorList>
            <person name="Afonso C.L."/>
            <person name="Tulman E.R."/>
            <person name="Lu Z."/>
            <person name="Oma E."/>
            <person name="Kutish G.F."/>
            <person name="Rock D.L."/>
        </authorList>
    </citation>
    <scope>NUCLEOTIDE SEQUENCE [LARGE SCALE GENOMIC DNA]</scope>
    <source>
        <strain evidence="1">Tucson</strain>
    </source>
</reference>
<organism evidence="1 2">
    <name type="scientific">Melanoplus sanguinipes entomopoxvirus</name>
    <name type="common">MsEPV</name>
    <dbReference type="NCBI Taxonomy" id="83191"/>
    <lineage>
        <taxon>Viruses</taxon>
        <taxon>Varidnaviria</taxon>
        <taxon>Bamfordvirae</taxon>
        <taxon>Nucleocytoviricota</taxon>
        <taxon>Pokkesviricetes</taxon>
        <taxon>Chitovirales</taxon>
        <taxon>Poxviridae</taxon>
        <taxon>Entomopoxvirinae</taxon>
        <taxon>Deltaentomopoxvirus</taxon>
        <taxon>Deltaentomopoxvirus msanguinipes</taxon>
    </lineage>
</organism>
<gene>
    <name evidence="1" type="primary">MSV125</name>
</gene>
<protein>
    <submittedName>
        <fullName evidence="1">ORF MSV125 hypothetical prtoein</fullName>
    </submittedName>
</protein>
<name>Q9YVW7_MSEPV</name>
<organismHost>
    <name type="scientific">Melanoplus sanguinipes</name>
    <name type="common">Migratory grasshopper</name>
    <dbReference type="NCBI Taxonomy" id="65742"/>
</organismHost>
<dbReference type="Proteomes" id="UP000172353">
    <property type="component" value="Segment"/>
</dbReference>
<dbReference type="EMBL" id="AF063866">
    <property type="protein sequence ID" value="AAC97798.1"/>
    <property type="molecule type" value="Genomic_DNA"/>
</dbReference>